<evidence type="ECO:0000313" key="6">
    <source>
        <dbReference type="Proteomes" id="UP000290538"/>
    </source>
</evidence>
<accession>A0A410T7H0</accession>
<dbReference type="GO" id="GO:0008270">
    <property type="term" value="F:zinc ion binding"/>
    <property type="evidence" value="ECO:0007669"/>
    <property type="project" value="TreeGrafter"/>
</dbReference>
<name>A0A410T7H0_9CAUD</name>
<evidence type="ECO:0000256" key="1">
    <source>
        <dbReference type="ARBA" id="ARBA00005080"/>
    </source>
</evidence>
<keyword evidence="3 5" id="KW-0378">Hydrolase</keyword>
<dbReference type="GO" id="GO:0006729">
    <property type="term" value="P:tetrahydrobiopterin biosynthetic process"/>
    <property type="evidence" value="ECO:0007669"/>
    <property type="project" value="TreeGrafter"/>
</dbReference>
<dbReference type="InterPro" id="IPR043133">
    <property type="entry name" value="GTP-CH-I_C/QueF"/>
</dbReference>
<evidence type="ECO:0000259" key="4">
    <source>
        <dbReference type="Pfam" id="PF01227"/>
    </source>
</evidence>
<dbReference type="EMBL" id="MK408758">
    <property type="protein sequence ID" value="QAU04867.1"/>
    <property type="molecule type" value="Genomic_DNA"/>
</dbReference>
<evidence type="ECO:0000313" key="5">
    <source>
        <dbReference type="EMBL" id="QAU04867.1"/>
    </source>
</evidence>
<dbReference type="GO" id="GO:0005525">
    <property type="term" value="F:GTP binding"/>
    <property type="evidence" value="ECO:0007669"/>
    <property type="project" value="TreeGrafter"/>
</dbReference>
<dbReference type="SUPFAM" id="SSF55620">
    <property type="entry name" value="Tetrahydrobiopterin biosynthesis enzymes-like"/>
    <property type="match status" value="1"/>
</dbReference>
<dbReference type="UniPathway" id="UPA00848">
    <property type="reaction ID" value="UER00151"/>
</dbReference>
<evidence type="ECO:0000256" key="2">
    <source>
        <dbReference type="ARBA" id="ARBA00012715"/>
    </source>
</evidence>
<proteinExistence type="predicted"/>
<dbReference type="InterPro" id="IPR001474">
    <property type="entry name" value="GTP_CycHdrlase_I"/>
</dbReference>
<dbReference type="Proteomes" id="UP000290538">
    <property type="component" value="Segment"/>
</dbReference>
<organism evidence="5 6">
    <name type="scientific">Campylobacter phage CP20</name>
    <dbReference type="NCBI Taxonomy" id="2506428"/>
    <lineage>
        <taxon>Viruses</taxon>
        <taxon>Duplodnaviria</taxon>
        <taxon>Heunggongvirae</taxon>
        <taxon>Uroviricota</taxon>
        <taxon>Caudoviricetes</taxon>
        <taxon>Connertonviridae</taxon>
        <taxon>Firehammervirus</taxon>
        <taxon>Firehammervirus CPt10</taxon>
    </lineage>
</organism>
<sequence>MLKEDKFVWELFQKKFPEVSREAYEDFVEEYLSIKPFKASENIFETNQSISNEAHFIMRTLATKKLQEVFEILKIDLEDPNVKADFENGNLGTPGRVIKLMSGAGTDDDTECGSGRFMKPVRIATFPNKDAAKIPITKRINISSNCSHHLLPFNTDFAEDSYAIVSYIPKDYVLGISKLQRLADFVSRRYWLQEDLTKEIYNKIKEAAQTEDVYVKLYNIKHTCEWIRGARNTEGGFTSEFYGGAFGDPELRKQVQIRV</sequence>
<dbReference type="PANTHER" id="PTHR11109">
    <property type="entry name" value="GTP CYCLOHYDROLASE I"/>
    <property type="match status" value="1"/>
</dbReference>
<dbReference type="InterPro" id="IPR020602">
    <property type="entry name" value="GTP_CycHdrlase_I_dom"/>
</dbReference>
<dbReference type="GO" id="GO:0003934">
    <property type="term" value="F:GTP cyclohydrolase I activity"/>
    <property type="evidence" value="ECO:0007669"/>
    <property type="project" value="UniProtKB-EC"/>
</dbReference>
<reference evidence="5 6" key="1">
    <citation type="submission" date="2019-01" db="EMBL/GenBank/DDBJ databases">
        <title>Complete genome sequence of Campylobacter bacteriophage CP20.</title>
        <authorList>
            <person name="Connerton I.F."/>
        </authorList>
    </citation>
    <scope>NUCLEOTIDE SEQUENCE [LARGE SCALE GENOMIC DNA]</scope>
</reference>
<dbReference type="EC" id="3.5.4.16" evidence="2"/>
<feature type="domain" description="GTP cyclohydrolase I" evidence="4">
    <location>
        <begin position="91"/>
        <end position="255"/>
    </location>
</feature>
<dbReference type="GO" id="GO:0046654">
    <property type="term" value="P:tetrahydrofolate biosynthetic process"/>
    <property type="evidence" value="ECO:0007669"/>
    <property type="project" value="InterPro"/>
</dbReference>
<comment type="pathway">
    <text evidence="1">Cofactor biosynthesis; 7,8-dihydroneopterin triphosphate biosynthesis; 7,8-dihydroneopterin triphosphate from GTP: step 1/1.</text>
</comment>
<protein>
    <recommendedName>
        <fullName evidence="2">GTP cyclohydrolase I</fullName>
        <ecNumber evidence="2">3.5.4.16</ecNumber>
    </recommendedName>
</protein>
<dbReference type="Pfam" id="PF01227">
    <property type="entry name" value="GTP_cyclohydroI"/>
    <property type="match status" value="1"/>
</dbReference>
<dbReference type="PANTHER" id="PTHR11109:SF7">
    <property type="entry name" value="GTP CYCLOHYDROLASE 1"/>
    <property type="match status" value="1"/>
</dbReference>
<evidence type="ECO:0000256" key="3">
    <source>
        <dbReference type="ARBA" id="ARBA00022801"/>
    </source>
</evidence>
<dbReference type="Gene3D" id="3.30.1130.10">
    <property type="match status" value="1"/>
</dbReference>